<evidence type="ECO:0000313" key="1">
    <source>
        <dbReference type="EMBL" id="CAF96766.1"/>
    </source>
</evidence>
<name>Q4SRG6_TETNG</name>
<sequence length="24" mass="2854">MKLCNRNVLTEVILRRDQMKHKGA</sequence>
<proteinExistence type="predicted"/>
<dbReference type="AlphaFoldDB" id="Q4SRG6"/>
<reference evidence="1" key="1">
    <citation type="journal article" date="2004" name="Nature">
        <title>Genome duplication in the teleost fish Tetraodon nigroviridis reveals the early vertebrate proto-karyotype.</title>
        <authorList>
            <person name="Jaillon O."/>
            <person name="Aury J.-M."/>
            <person name="Brunet F."/>
            <person name="Petit J.-L."/>
            <person name="Stange-Thomann N."/>
            <person name="Mauceli E."/>
            <person name="Bouneau L."/>
            <person name="Fischer C."/>
            <person name="Ozouf-Costaz C."/>
            <person name="Bernot A."/>
            <person name="Nicaud S."/>
            <person name="Jaffe D."/>
            <person name="Fisher S."/>
            <person name="Lutfalla G."/>
            <person name="Dossat C."/>
            <person name="Segurens B."/>
            <person name="Dasilva C."/>
            <person name="Salanoubat M."/>
            <person name="Levy M."/>
            <person name="Boudet N."/>
            <person name="Castellano S."/>
            <person name="Anthouard V."/>
            <person name="Jubin C."/>
            <person name="Castelli V."/>
            <person name="Katinka M."/>
            <person name="Vacherie B."/>
            <person name="Biemont C."/>
            <person name="Skalli Z."/>
            <person name="Cattolico L."/>
            <person name="Poulain J."/>
            <person name="De Berardinis V."/>
            <person name="Cruaud C."/>
            <person name="Duprat S."/>
            <person name="Brottier P."/>
            <person name="Coutanceau J.-P."/>
            <person name="Gouzy J."/>
            <person name="Parra G."/>
            <person name="Lardier G."/>
            <person name="Chapple C."/>
            <person name="McKernan K.J."/>
            <person name="McEwan P."/>
            <person name="Bosak S."/>
            <person name="Kellis M."/>
            <person name="Volff J.-N."/>
            <person name="Guigo R."/>
            <person name="Zody M.C."/>
            <person name="Mesirov J."/>
            <person name="Lindblad-Toh K."/>
            <person name="Birren B."/>
            <person name="Nusbaum C."/>
            <person name="Kahn D."/>
            <person name="Robinson-Rechavi M."/>
            <person name="Laudet V."/>
            <person name="Schachter V."/>
            <person name="Quetier F."/>
            <person name="Saurin W."/>
            <person name="Scarpelli C."/>
            <person name="Wincker P."/>
            <person name="Lander E.S."/>
            <person name="Weissenbach J."/>
            <person name="Roest Crollius H."/>
        </authorList>
    </citation>
    <scope>NUCLEOTIDE SEQUENCE [LARGE SCALE GENOMIC DNA]</scope>
</reference>
<reference evidence="1" key="2">
    <citation type="submission" date="2004-02" db="EMBL/GenBank/DDBJ databases">
        <authorList>
            <consortium name="Genoscope"/>
            <consortium name="Whitehead Institute Centre for Genome Research"/>
        </authorList>
    </citation>
    <scope>NUCLEOTIDE SEQUENCE</scope>
</reference>
<gene>
    <name evidence="1" type="ORF">GSTENG00013923001</name>
</gene>
<accession>Q4SRG6</accession>
<organism evidence="1">
    <name type="scientific">Tetraodon nigroviridis</name>
    <name type="common">Spotted green pufferfish</name>
    <name type="synonym">Chelonodon nigroviridis</name>
    <dbReference type="NCBI Taxonomy" id="99883"/>
    <lineage>
        <taxon>Eukaryota</taxon>
        <taxon>Metazoa</taxon>
        <taxon>Chordata</taxon>
        <taxon>Craniata</taxon>
        <taxon>Vertebrata</taxon>
        <taxon>Euteleostomi</taxon>
        <taxon>Actinopterygii</taxon>
        <taxon>Neopterygii</taxon>
        <taxon>Teleostei</taxon>
        <taxon>Neoteleostei</taxon>
        <taxon>Acanthomorphata</taxon>
        <taxon>Eupercaria</taxon>
        <taxon>Tetraodontiformes</taxon>
        <taxon>Tetradontoidea</taxon>
        <taxon>Tetraodontidae</taxon>
        <taxon>Tetraodon</taxon>
    </lineage>
</organism>
<dbReference type="EMBL" id="CAAE01014526">
    <property type="protein sequence ID" value="CAF96766.1"/>
    <property type="molecule type" value="Genomic_DNA"/>
</dbReference>
<dbReference type="KEGG" id="tng:GSTEN00013923G001"/>
<protein>
    <submittedName>
        <fullName evidence="1">(spotted green pufferfish) hypothetical protein</fullName>
    </submittedName>
</protein>
<comment type="caution">
    <text evidence="1">The sequence shown here is derived from an EMBL/GenBank/DDBJ whole genome shotgun (WGS) entry which is preliminary data.</text>
</comment>